<feature type="transmembrane region" description="Helical" evidence="2">
    <location>
        <begin position="354"/>
        <end position="374"/>
    </location>
</feature>
<evidence type="ECO:0000313" key="3">
    <source>
        <dbReference type="EMBL" id="CAE6927357.1"/>
    </source>
</evidence>
<feature type="transmembrane region" description="Helical" evidence="2">
    <location>
        <begin position="399"/>
        <end position="417"/>
    </location>
</feature>
<evidence type="ECO:0000256" key="1">
    <source>
        <dbReference type="SAM" id="MobiDB-lite"/>
    </source>
</evidence>
<sequence>MPTPSNYDPTLDSNQEMNASDVKSVAIDEPNNPNNQLNETNCSNADLLAVLAEIRRLNSRLEAVEVQLEREFSLEEESNQVVDSRDSTCEAEPKDGTGAVNPVVVVSSEAKEIQEPDPHPPRRLSQSFRKKKERFTPVRFEESAWSIPLVIGLADVGWLDTVGALILVLVNVGMQTAFSSILLSEPFMGESFDTNLDSARIWRRSVAHDDAYVDLSGTSLVSRVCGADGALILSNQQAALVKQINAFLGMGKGDFTPQMFQPGVLLCILCILLWTLCVYKEIRSVWLSLEATLQIPKARRTAFDNRTFLCLSYGRYCLLLCSFAARAAIAAVLLVAGTLWLARTTSIEELMLNAVALHAILDVDEFLFACLTPIKMQHVIQSLEPIQVKYSRRRSQCETIAHFSLILTAVLLAYYILIAPLQSTMLEVKIELCGGNQSFVVSYNRDTQVTHGLVTASAKTRDDGQYSVSELAVMKHIGISAEAAPGYIPDSYLATGNIFHSLLGSWTFWKLLWSPQGLSYVPSLGARRVLRGSRICFSVPPKWGQVGSPHSRFSFLFVRKDRAKTTQNSPTKPDNIDRSVS</sequence>
<keyword evidence="2" id="KW-0472">Membrane</keyword>
<feature type="compositionally biased region" description="Basic and acidic residues" evidence="1">
    <location>
        <begin position="109"/>
        <end position="120"/>
    </location>
</feature>
<keyword evidence="4" id="KW-1185">Reference proteome</keyword>
<feature type="region of interest" description="Disordered" evidence="1">
    <location>
        <begin position="109"/>
        <end position="128"/>
    </location>
</feature>
<feature type="compositionally biased region" description="Basic and acidic residues" evidence="1">
    <location>
        <begin position="83"/>
        <end position="95"/>
    </location>
</feature>
<proteinExistence type="predicted"/>
<gene>
    <name evidence="3" type="ORF">SNAT2548_LOCUS713</name>
</gene>
<dbReference type="OrthoDB" id="430984at2759"/>
<protein>
    <submittedName>
        <fullName evidence="3">Uncharacterized protein</fullName>
    </submittedName>
</protein>
<reference evidence="3" key="1">
    <citation type="submission" date="2021-02" db="EMBL/GenBank/DDBJ databases">
        <authorList>
            <person name="Dougan E. K."/>
            <person name="Rhodes N."/>
            <person name="Thang M."/>
            <person name="Chan C."/>
        </authorList>
    </citation>
    <scope>NUCLEOTIDE SEQUENCE</scope>
</reference>
<feature type="transmembrane region" description="Helical" evidence="2">
    <location>
        <begin position="259"/>
        <end position="279"/>
    </location>
</feature>
<dbReference type="AlphaFoldDB" id="A0A812GU26"/>
<keyword evidence="2" id="KW-0812">Transmembrane</keyword>
<evidence type="ECO:0000313" key="4">
    <source>
        <dbReference type="Proteomes" id="UP000604046"/>
    </source>
</evidence>
<dbReference type="Proteomes" id="UP000604046">
    <property type="component" value="Unassembled WGS sequence"/>
</dbReference>
<feature type="transmembrane region" description="Helical" evidence="2">
    <location>
        <begin position="316"/>
        <end position="342"/>
    </location>
</feature>
<organism evidence="3 4">
    <name type="scientific">Symbiodinium natans</name>
    <dbReference type="NCBI Taxonomy" id="878477"/>
    <lineage>
        <taxon>Eukaryota</taxon>
        <taxon>Sar</taxon>
        <taxon>Alveolata</taxon>
        <taxon>Dinophyceae</taxon>
        <taxon>Suessiales</taxon>
        <taxon>Symbiodiniaceae</taxon>
        <taxon>Symbiodinium</taxon>
    </lineage>
</organism>
<keyword evidence="2" id="KW-1133">Transmembrane helix</keyword>
<feature type="region of interest" description="Disordered" evidence="1">
    <location>
        <begin position="75"/>
        <end position="101"/>
    </location>
</feature>
<comment type="caution">
    <text evidence="3">The sequence shown here is derived from an EMBL/GenBank/DDBJ whole genome shotgun (WGS) entry which is preliminary data.</text>
</comment>
<dbReference type="EMBL" id="CAJNDS010000034">
    <property type="protein sequence ID" value="CAE6927357.1"/>
    <property type="molecule type" value="Genomic_DNA"/>
</dbReference>
<feature type="region of interest" description="Disordered" evidence="1">
    <location>
        <begin position="1"/>
        <end position="20"/>
    </location>
</feature>
<name>A0A812GU26_9DINO</name>
<feature type="compositionally biased region" description="Polar residues" evidence="1">
    <location>
        <begin position="1"/>
        <end position="18"/>
    </location>
</feature>
<evidence type="ECO:0000256" key="2">
    <source>
        <dbReference type="SAM" id="Phobius"/>
    </source>
</evidence>
<accession>A0A812GU26</accession>